<accession>A0A075FVU6</accession>
<dbReference type="InterPro" id="IPR051683">
    <property type="entry name" value="Enoyl-CoA_Hydratase/Isomerase"/>
</dbReference>
<name>A0A075FVU6_9EURY</name>
<dbReference type="PANTHER" id="PTHR42964:SF1">
    <property type="entry name" value="POLYKETIDE BIOSYNTHESIS ENOYL-COA HYDRATASE PKSH-RELATED"/>
    <property type="match status" value="1"/>
</dbReference>
<evidence type="ECO:0000256" key="1">
    <source>
        <dbReference type="ARBA" id="ARBA00005254"/>
    </source>
</evidence>
<dbReference type="EC" id="4.2.1.18" evidence="2"/>
<evidence type="ECO:0000313" key="2">
    <source>
        <dbReference type="EMBL" id="AIE93596.1"/>
    </source>
</evidence>
<keyword evidence="2" id="KW-0413">Isomerase</keyword>
<keyword evidence="2" id="KW-0456">Lyase</keyword>
<proteinExistence type="inferred from homology"/>
<dbReference type="InterPro" id="IPR029045">
    <property type="entry name" value="ClpP/crotonase-like_dom_sf"/>
</dbReference>
<dbReference type="AlphaFoldDB" id="A0A075FVU6"/>
<dbReference type="GO" id="GO:0016853">
    <property type="term" value="F:isomerase activity"/>
    <property type="evidence" value="ECO:0007669"/>
    <property type="project" value="UniProtKB-KW"/>
</dbReference>
<dbReference type="PANTHER" id="PTHR42964">
    <property type="entry name" value="ENOYL-COA HYDRATASE"/>
    <property type="match status" value="1"/>
</dbReference>
<dbReference type="InterPro" id="IPR001753">
    <property type="entry name" value="Enoyl-CoA_hydra/iso"/>
</dbReference>
<organism evidence="2">
    <name type="scientific">uncultured marine group II/III euryarchaeote AD1000_39_C04</name>
    <dbReference type="NCBI Taxonomy" id="1457762"/>
    <lineage>
        <taxon>Archaea</taxon>
        <taxon>Methanobacteriati</taxon>
        <taxon>Methanobacteriota</taxon>
        <taxon>environmental samples</taxon>
    </lineage>
</organism>
<dbReference type="Gene3D" id="3.90.226.10">
    <property type="entry name" value="2-enoyl-CoA Hydratase, Chain A, domain 1"/>
    <property type="match status" value="1"/>
</dbReference>
<reference evidence="2" key="1">
    <citation type="journal article" date="2014" name="Genome Biol. Evol.">
        <title>Pangenome evidence for extensive interdomain horizontal transfer affecting lineage core and shell genes in uncultured planktonic thaumarchaeota and euryarchaeota.</title>
        <authorList>
            <person name="Deschamps P."/>
            <person name="Zivanovic Y."/>
            <person name="Moreira D."/>
            <person name="Rodriguez-Valera F."/>
            <person name="Lopez-Garcia P."/>
        </authorList>
    </citation>
    <scope>NUCLEOTIDE SEQUENCE</scope>
</reference>
<comment type="similarity">
    <text evidence="1">Belongs to the enoyl-CoA hydratase/isomerase family.</text>
</comment>
<dbReference type="GO" id="GO:0004490">
    <property type="term" value="F:methylglutaconyl-CoA hydratase activity"/>
    <property type="evidence" value="ECO:0007669"/>
    <property type="project" value="UniProtKB-EC"/>
</dbReference>
<dbReference type="SUPFAM" id="SSF52096">
    <property type="entry name" value="ClpP/crotonase"/>
    <property type="match status" value="1"/>
</dbReference>
<gene>
    <name evidence="2" type="primary">liuC</name>
</gene>
<dbReference type="CDD" id="cd06558">
    <property type="entry name" value="crotonase-like"/>
    <property type="match status" value="1"/>
</dbReference>
<dbReference type="EMBL" id="KF900399">
    <property type="protein sequence ID" value="AIE93596.1"/>
    <property type="molecule type" value="Genomic_DNA"/>
</dbReference>
<sequence>MPSSIPLVLKRKGSVLTLSFNNPEKRNALTSEMMGAATSALSEVKNYQELRVVVIRGEGSSFCSGVEVTSWKAEELQAFLLALIECPLPTIADIRGVCLGGGMGLACSCDFVLAEKGTQFGFPEVRLGMVPAVISPYVARKLNFGKMRELFITGERFGTTEAQSMGLLYRETDGGDDAVFRALISDIEKGGPQAQQHIARLLNGDIISQAIKQRDLELADFISQIRKGSESQEGIRSFLEKRKPNWCSDD</sequence>
<dbReference type="Pfam" id="PF00378">
    <property type="entry name" value="ECH_1"/>
    <property type="match status" value="1"/>
</dbReference>
<protein>
    <submittedName>
        <fullName evidence="2">Enoyl-CoA hydratase/isomerase (LiuC)</fullName>
        <ecNumber evidence="2">4.2.1.18</ecNumber>
    </submittedName>
</protein>